<dbReference type="InterPro" id="IPR013149">
    <property type="entry name" value="ADH-like_C"/>
</dbReference>
<feature type="domain" description="Enoyl reductase (ER)" evidence="7">
    <location>
        <begin position="10"/>
        <end position="349"/>
    </location>
</feature>
<dbReference type="GO" id="GO:0008270">
    <property type="term" value="F:zinc ion binding"/>
    <property type="evidence" value="ECO:0007669"/>
    <property type="project" value="InterPro"/>
</dbReference>
<accession>A0A4R4ZCK9</accession>
<dbReference type="InterPro" id="IPR002328">
    <property type="entry name" value="ADH_Zn_CS"/>
</dbReference>
<protein>
    <recommendedName>
        <fullName evidence="7">Enoyl reductase (ER) domain-containing protein</fullName>
    </recommendedName>
</protein>
<dbReference type="AlphaFoldDB" id="A0A4R4ZCK9"/>
<organism evidence="8 9">
    <name type="scientific">Nonomuraea terrae</name>
    <dbReference type="NCBI Taxonomy" id="2530383"/>
    <lineage>
        <taxon>Bacteria</taxon>
        <taxon>Bacillati</taxon>
        <taxon>Actinomycetota</taxon>
        <taxon>Actinomycetes</taxon>
        <taxon>Streptosporangiales</taxon>
        <taxon>Streptosporangiaceae</taxon>
        <taxon>Nonomuraea</taxon>
    </lineage>
</organism>
<dbReference type="RefSeq" id="WP_132609007.1">
    <property type="nucleotide sequence ID" value="NZ_SMKQ01000007.1"/>
</dbReference>
<dbReference type="Gene3D" id="3.90.180.10">
    <property type="entry name" value="Medium-chain alcohol dehydrogenases, catalytic domain"/>
    <property type="match status" value="1"/>
</dbReference>
<evidence type="ECO:0000313" key="8">
    <source>
        <dbReference type="EMBL" id="TDD54979.1"/>
    </source>
</evidence>
<dbReference type="InterPro" id="IPR011032">
    <property type="entry name" value="GroES-like_sf"/>
</dbReference>
<dbReference type="Gene3D" id="3.40.50.720">
    <property type="entry name" value="NAD(P)-binding Rossmann-like Domain"/>
    <property type="match status" value="1"/>
</dbReference>
<dbReference type="EMBL" id="SMKQ01000007">
    <property type="protein sequence ID" value="TDD54979.1"/>
    <property type="molecule type" value="Genomic_DNA"/>
</dbReference>
<keyword evidence="9" id="KW-1185">Reference proteome</keyword>
<dbReference type="InterPro" id="IPR013154">
    <property type="entry name" value="ADH-like_N"/>
</dbReference>
<evidence type="ECO:0000256" key="4">
    <source>
        <dbReference type="ARBA" id="ARBA00022833"/>
    </source>
</evidence>
<gene>
    <name evidence="8" type="ORF">E1286_04545</name>
</gene>
<dbReference type="InterPro" id="IPR020843">
    <property type="entry name" value="ER"/>
</dbReference>
<proteinExistence type="inferred from homology"/>
<dbReference type="Pfam" id="PF08240">
    <property type="entry name" value="ADH_N"/>
    <property type="match status" value="1"/>
</dbReference>
<evidence type="ECO:0000313" key="9">
    <source>
        <dbReference type="Proteomes" id="UP000295302"/>
    </source>
</evidence>
<comment type="similarity">
    <text evidence="2 6">Belongs to the zinc-containing alcohol dehydrogenase family.</text>
</comment>
<sequence>MKAAVLHAAGDVRIEERPDAPAPEPGEVRLRVTRAGLCGTDASEYAAGPIMTPLKSRHPGSGALGPVVLGHEFIGVVESTGPGSDRFTIGDRVAAGAGVWCGGCDWCRRGQTNLCRSYWTYGLSADGALTRQVTVPEVMLHPIAPHVSDDNAALAQPLAVGLHALDRSRVRPGDVVVVHGAGAIGSFIIAGLQAARAGAIVAVDIDDGRLETAARLGADVTVNASSGDPLQVVRDLTGSALADVTIEASGVRDGLSLVQRLTRRGGTILLVGLPKGAVSFAAADLILREIDVMTTVAHVCDRNLPAALDLLARRDLASLLVERVVPLDRIVEDALIPMAEGAARGKLLVDTQAGPS</sequence>
<evidence type="ECO:0000259" key="7">
    <source>
        <dbReference type="SMART" id="SM00829"/>
    </source>
</evidence>
<dbReference type="InterPro" id="IPR036291">
    <property type="entry name" value="NAD(P)-bd_dom_sf"/>
</dbReference>
<comment type="cofactor">
    <cofactor evidence="1 6">
        <name>Zn(2+)</name>
        <dbReference type="ChEBI" id="CHEBI:29105"/>
    </cofactor>
</comment>
<dbReference type="SUPFAM" id="SSF50129">
    <property type="entry name" value="GroES-like"/>
    <property type="match status" value="1"/>
</dbReference>
<evidence type="ECO:0000256" key="5">
    <source>
        <dbReference type="ARBA" id="ARBA00023002"/>
    </source>
</evidence>
<evidence type="ECO:0000256" key="1">
    <source>
        <dbReference type="ARBA" id="ARBA00001947"/>
    </source>
</evidence>
<dbReference type="OrthoDB" id="9797931at2"/>
<keyword evidence="3 6" id="KW-0479">Metal-binding</keyword>
<comment type="caution">
    <text evidence="8">The sequence shown here is derived from an EMBL/GenBank/DDBJ whole genome shotgun (WGS) entry which is preliminary data.</text>
</comment>
<dbReference type="SUPFAM" id="SSF51735">
    <property type="entry name" value="NAD(P)-binding Rossmann-fold domains"/>
    <property type="match status" value="1"/>
</dbReference>
<keyword evidence="4 6" id="KW-0862">Zinc</keyword>
<dbReference type="SMART" id="SM00829">
    <property type="entry name" value="PKS_ER"/>
    <property type="match status" value="1"/>
</dbReference>
<name>A0A4R4ZCK9_9ACTN</name>
<evidence type="ECO:0000256" key="3">
    <source>
        <dbReference type="ARBA" id="ARBA00022723"/>
    </source>
</evidence>
<dbReference type="PROSITE" id="PS00059">
    <property type="entry name" value="ADH_ZINC"/>
    <property type="match status" value="1"/>
</dbReference>
<evidence type="ECO:0000256" key="6">
    <source>
        <dbReference type="RuleBase" id="RU361277"/>
    </source>
</evidence>
<dbReference type="Pfam" id="PF00107">
    <property type="entry name" value="ADH_zinc_N"/>
    <property type="match status" value="1"/>
</dbReference>
<evidence type="ECO:0000256" key="2">
    <source>
        <dbReference type="ARBA" id="ARBA00008072"/>
    </source>
</evidence>
<dbReference type="GO" id="GO:0016491">
    <property type="term" value="F:oxidoreductase activity"/>
    <property type="evidence" value="ECO:0007669"/>
    <property type="project" value="UniProtKB-KW"/>
</dbReference>
<dbReference type="PANTHER" id="PTHR43161">
    <property type="entry name" value="SORBITOL DEHYDROGENASE"/>
    <property type="match status" value="1"/>
</dbReference>
<dbReference type="Proteomes" id="UP000295302">
    <property type="component" value="Unassembled WGS sequence"/>
</dbReference>
<keyword evidence="5" id="KW-0560">Oxidoreductase</keyword>
<dbReference type="PANTHER" id="PTHR43161:SF23">
    <property type="entry name" value="(R,R)-BUTANEDIOL DEHYDROGENASE-RELATED"/>
    <property type="match status" value="1"/>
</dbReference>
<reference evidence="8 9" key="1">
    <citation type="submission" date="2019-03" db="EMBL/GenBank/DDBJ databases">
        <title>Draft genome sequences of novel Actinobacteria.</title>
        <authorList>
            <person name="Sahin N."/>
            <person name="Ay H."/>
            <person name="Saygin H."/>
        </authorList>
    </citation>
    <scope>NUCLEOTIDE SEQUENCE [LARGE SCALE GENOMIC DNA]</scope>
    <source>
        <strain evidence="8 9">CH32</strain>
    </source>
</reference>